<feature type="compositionally biased region" description="Low complexity" evidence="1">
    <location>
        <begin position="46"/>
        <end position="58"/>
    </location>
</feature>
<dbReference type="Proteomes" id="UP001055172">
    <property type="component" value="Unassembled WGS sequence"/>
</dbReference>
<sequence>MVAGHFSRIEYASSGAVPGSLISEFAKIARDYVNKIQQSESRLPDVSRASVAAPAPASQPLQFGTGNKEPACESMDMTLGLSTVSPGILTGTDVMGIFNYFIPDLDPMFYQGLAQDYDMTQNGGLVDLDEWHKK</sequence>
<dbReference type="AlphaFoldDB" id="A0AA37GQ76"/>
<name>A0AA37GQ76_9PEZI</name>
<organism evidence="2 3">
    <name type="scientific">Colletotrichum liriopes</name>
    <dbReference type="NCBI Taxonomy" id="708192"/>
    <lineage>
        <taxon>Eukaryota</taxon>
        <taxon>Fungi</taxon>
        <taxon>Dikarya</taxon>
        <taxon>Ascomycota</taxon>
        <taxon>Pezizomycotina</taxon>
        <taxon>Sordariomycetes</taxon>
        <taxon>Hypocreomycetidae</taxon>
        <taxon>Glomerellales</taxon>
        <taxon>Glomerellaceae</taxon>
        <taxon>Colletotrichum</taxon>
        <taxon>Colletotrichum spaethianum species complex</taxon>
    </lineage>
</organism>
<proteinExistence type="predicted"/>
<evidence type="ECO:0000256" key="1">
    <source>
        <dbReference type="SAM" id="MobiDB-lite"/>
    </source>
</evidence>
<protein>
    <recommendedName>
        <fullName evidence="4">Fungal specific transcription factor</fullName>
    </recommendedName>
</protein>
<dbReference type="EMBL" id="BPPX01000014">
    <property type="protein sequence ID" value="GJC84233.1"/>
    <property type="molecule type" value="Genomic_DNA"/>
</dbReference>
<evidence type="ECO:0000313" key="3">
    <source>
        <dbReference type="Proteomes" id="UP001055172"/>
    </source>
</evidence>
<gene>
    <name evidence="2" type="ORF">ColLi_07071</name>
</gene>
<keyword evidence="3" id="KW-1185">Reference proteome</keyword>
<evidence type="ECO:0008006" key="4">
    <source>
        <dbReference type="Google" id="ProtNLM"/>
    </source>
</evidence>
<reference evidence="2 3" key="1">
    <citation type="submission" date="2021-07" db="EMBL/GenBank/DDBJ databases">
        <title>Genome data of Colletotrichum spaethianum.</title>
        <authorList>
            <person name="Utami Y.D."/>
            <person name="Hiruma K."/>
        </authorList>
    </citation>
    <scope>NUCLEOTIDE SEQUENCE [LARGE SCALE GENOMIC DNA]</scope>
    <source>
        <strain evidence="2 3">MAFF 242679</strain>
    </source>
</reference>
<evidence type="ECO:0000313" key="2">
    <source>
        <dbReference type="EMBL" id="GJC84233.1"/>
    </source>
</evidence>
<accession>A0AA37GQ76</accession>
<feature type="region of interest" description="Disordered" evidence="1">
    <location>
        <begin position="40"/>
        <end position="69"/>
    </location>
</feature>
<comment type="caution">
    <text evidence="2">The sequence shown here is derived from an EMBL/GenBank/DDBJ whole genome shotgun (WGS) entry which is preliminary data.</text>
</comment>